<dbReference type="Proteomes" id="UP001443914">
    <property type="component" value="Unassembled WGS sequence"/>
</dbReference>
<evidence type="ECO:0000256" key="3">
    <source>
        <dbReference type="ARBA" id="ARBA00022676"/>
    </source>
</evidence>
<dbReference type="GO" id="GO:0016104">
    <property type="term" value="P:triterpenoid biosynthetic process"/>
    <property type="evidence" value="ECO:0007669"/>
    <property type="project" value="UniProtKB-ARBA"/>
</dbReference>
<dbReference type="FunFam" id="3.40.50.2000:FF:000047">
    <property type="entry name" value="Glycosyltransferase"/>
    <property type="match status" value="1"/>
</dbReference>
<dbReference type="GO" id="GO:0035251">
    <property type="term" value="F:UDP-glucosyltransferase activity"/>
    <property type="evidence" value="ECO:0007669"/>
    <property type="project" value="TreeGrafter"/>
</dbReference>
<keyword evidence="4" id="KW-0808">Transferase</keyword>
<proteinExistence type="inferred from homology"/>
<comment type="similarity">
    <text evidence="2">Belongs to the UDP-glycosyltransferase family.</text>
</comment>
<evidence type="ECO:0000256" key="2">
    <source>
        <dbReference type="ARBA" id="ARBA00009995"/>
    </source>
</evidence>
<dbReference type="Pfam" id="PF00201">
    <property type="entry name" value="UDPGT"/>
    <property type="match status" value="1"/>
</dbReference>
<evidence type="ECO:0000313" key="6">
    <source>
        <dbReference type="Proteomes" id="UP001443914"/>
    </source>
</evidence>
<protein>
    <recommendedName>
        <fullName evidence="7">Glycosyltransferase</fullName>
    </recommendedName>
</protein>
<dbReference type="EMBL" id="JBDFQZ010000007">
    <property type="protein sequence ID" value="KAK9705889.1"/>
    <property type="molecule type" value="Genomic_DNA"/>
</dbReference>
<dbReference type="GO" id="GO:0016135">
    <property type="term" value="P:saponin biosynthetic process"/>
    <property type="evidence" value="ECO:0007669"/>
    <property type="project" value="UniProtKB-ARBA"/>
</dbReference>
<dbReference type="PANTHER" id="PTHR48047:SF45">
    <property type="entry name" value="SCOPOLETIN GLUCOSYLTRANSFERASE-LIKE"/>
    <property type="match status" value="1"/>
</dbReference>
<dbReference type="PANTHER" id="PTHR48047">
    <property type="entry name" value="GLYCOSYLTRANSFERASE"/>
    <property type="match status" value="1"/>
</dbReference>
<dbReference type="CDD" id="cd03784">
    <property type="entry name" value="GT1_Gtf-like"/>
    <property type="match status" value="1"/>
</dbReference>
<keyword evidence="6" id="KW-1185">Reference proteome</keyword>
<evidence type="ECO:0000256" key="4">
    <source>
        <dbReference type="ARBA" id="ARBA00022679"/>
    </source>
</evidence>
<evidence type="ECO:0008006" key="7">
    <source>
        <dbReference type="Google" id="ProtNLM"/>
    </source>
</evidence>
<dbReference type="InterPro" id="IPR002213">
    <property type="entry name" value="UDP_glucos_trans"/>
</dbReference>
<comment type="caution">
    <text evidence="5">The sequence shown here is derived from an EMBL/GenBank/DDBJ whole genome shotgun (WGS) entry which is preliminary data.</text>
</comment>
<sequence>MSTCPMTIEEPQESFHIVFFPMMGHGHMIPMLDIAKLFATHQVKTTIITTPCNATTFTRPLGSYKNVGPPIDVEIIPFPSQEAGLPEGIENFEDVTSPEMVGKLWKATQMLEEALEKVLEKLNPNGLIADKLFPFSTRVASKFGIPRLIFQGTGYFSLSIIEALKQYEPHKKVSSDDEEFVIPNLPNEIKMTRLKLPEHIRESDKTSNDHGEFLKLTIQAEVDSMGIICDTFYELEHDYARHCRNVLGKKIFSFGPVSLCNRDKEAKFCRGKDSVIDEVECLKWLDSKKEGSVVYVSFGTLTIFSTIQICQIARALEASEQEFIWVVKKTKGEADEVDEQDWLPEGFEDRVKDKGLIIKGWAPQMLILDHKSIGGFLTHCGWNSILEATSFGVPMVTWPVFADHFYNEILVTEILKTGISVGAKKWSRVVDDSVKEENVTEAIRRVMVGDEALDIRERANKLKEMARNAVEGGSSYNELINLIQLLRDYRP</sequence>
<name>A0AAW1JP43_SAPOF</name>
<accession>A0AAW1JP43</accession>
<evidence type="ECO:0000313" key="5">
    <source>
        <dbReference type="EMBL" id="KAK9705889.1"/>
    </source>
</evidence>
<evidence type="ECO:0000256" key="1">
    <source>
        <dbReference type="ARBA" id="ARBA00004721"/>
    </source>
</evidence>
<comment type="pathway">
    <text evidence="1">Secondary metabolite biosynthesis; terpenoid biosynthesis.</text>
</comment>
<dbReference type="Gene3D" id="3.40.50.2000">
    <property type="entry name" value="Glycogen Phosphorylase B"/>
    <property type="match status" value="2"/>
</dbReference>
<dbReference type="AlphaFoldDB" id="A0AAW1JP43"/>
<gene>
    <name evidence="5" type="ORF">RND81_07G090000</name>
</gene>
<reference evidence="5" key="1">
    <citation type="submission" date="2024-03" db="EMBL/GenBank/DDBJ databases">
        <title>WGS assembly of Saponaria officinalis var. Norfolk2.</title>
        <authorList>
            <person name="Jenkins J."/>
            <person name="Shu S."/>
            <person name="Grimwood J."/>
            <person name="Barry K."/>
            <person name="Goodstein D."/>
            <person name="Schmutz J."/>
            <person name="Leebens-Mack J."/>
            <person name="Osbourn A."/>
        </authorList>
    </citation>
    <scope>NUCLEOTIDE SEQUENCE [LARGE SCALE GENOMIC DNA]</scope>
    <source>
        <strain evidence="5">JIC</strain>
    </source>
</reference>
<dbReference type="FunFam" id="3.40.50.2000:FF:000071">
    <property type="entry name" value="Glycosyltransferase"/>
    <property type="match status" value="1"/>
</dbReference>
<organism evidence="5 6">
    <name type="scientific">Saponaria officinalis</name>
    <name type="common">Common soapwort</name>
    <name type="synonym">Lychnis saponaria</name>
    <dbReference type="NCBI Taxonomy" id="3572"/>
    <lineage>
        <taxon>Eukaryota</taxon>
        <taxon>Viridiplantae</taxon>
        <taxon>Streptophyta</taxon>
        <taxon>Embryophyta</taxon>
        <taxon>Tracheophyta</taxon>
        <taxon>Spermatophyta</taxon>
        <taxon>Magnoliopsida</taxon>
        <taxon>eudicotyledons</taxon>
        <taxon>Gunneridae</taxon>
        <taxon>Pentapetalae</taxon>
        <taxon>Caryophyllales</taxon>
        <taxon>Caryophyllaceae</taxon>
        <taxon>Caryophylleae</taxon>
        <taxon>Saponaria</taxon>
    </lineage>
</organism>
<keyword evidence="3" id="KW-0328">Glycosyltransferase</keyword>
<dbReference type="SUPFAM" id="SSF53756">
    <property type="entry name" value="UDP-Glycosyltransferase/glycogen phosphorylase"/>
    <property type="match status" value="1"/>
</dbReference>